<dbReference type="Gene3D" id="2.10.70.10">
    <property type="entry name" value="Complement Module, domain 1"/>
    <property type="match status" value="1"/>
</dbReference>
<accession>A0A9D4LD71</accession>
<feature type="domain" description="Sushi" evidence="3">
    <location>
        <begin position="1"/>
        <end position="50"/>
    </location>
</feature>
<dbReference type="SMART" id="SM00032">
    <property type="entry name" value="CCP"/>
    <property type="match status" value="1"/>
</dbReference>
<evidence type="ECO:0000256" key="1">
    <source>
        <dbReference type="ARBA" id="ARBA00023157"/>
    </source>
</evidence>
<dbReference type="AlphaFoldDB" id="A0A9D4LD71"/>
<feature type="disulfide bond" evidence="2">
    <location>
        <begin position="21"/>
        <end position="48"/>
    </location>
</feature>
<keyword evidence="2" id="KW-0768">Sushi</keyword>
<dbReference type="InterPro" id="IPR035976">
    <property type="entry name" value="Sushi/SCR/CCP_sf"/>
</dbReference>
<dbReference type="Pfam" id="PF00084">
    <property type="entry name" value="Sushi"/>
    <property type="match status" value="1"/>
</dbReference>
<comment type="caution">
    <text evidence="2">Lacks conserved residue(s) required for the propagation of feature annotation.</text>
</comment>
<dbReference type="Proteomes" id="UP000828390">
    <property type="component" value="Unassembled WGS sequence"/>
</dbReference>
<dbReference type="InterPro" id="IPR000436">
    <property type="entry name" value="Sushi_SCR_CCP_dom"/>
</dbReference>
<evidence type="ECO:0000313" key="4">
    <source>
        <dbReference type="EMBL" id="KAH3856313.1"/>
    </source>
</evidence>
<dbReference type="SUPFAM" id="SSF57535">
    <property type="entry name" value="Complement control module/SCR domain"/>
    <property type="match status" value="1"/>
</dbReference>
<dbReference type="PROSITE" id="PS50923">
    <property type="entry name" value="SUSHI"/>
    <property type="match status" value="1"/>
</dbReference>
<name>A0A9D4LD71_DREPO</name>
<keyword evidence="5" id="KW-1185">Reference proteome</keyword>
<evidence type="ECO:0000256" key="2">
    <source>
        <dbReference type="PROSITE-ProRule" id="PRU00302"/>
    </source>
</evidence>
<sequence>MNGEVDLAQGTKYGAEASFKCNTGYTLVGLPLLTCTSAGTWSSAAPVCQINGMYYLPDGREVVVLSYCCISSV</sequence>
<protein>
    <recommendedName>
        <fullName evidence="3">Sushi domain-containing protein</fullName>
    </recommendedName>
</protein>
<evidence type="ECO:0000259" key="3">
    <source>
        <dbReference type="PROSITE" id="PS50923"/>
    </source>
</evidence>
<keyword evidence="1 2" id="KW-1015">Disulfide bond</keyword>
<comment type="caution">
    <text evidence="4">The sequence shown here is derived from an EMBL/GenBank/DDBJ whole genome shotgun (WGS) entry which is preliminary data.</text>
</comment>
<reference evidence="4" key="1">
    <citation type="journal article" date="2019" name="bioRxiv">
        <title>The Genome of the Zebra Mussel, Dreissena polymorpha: A Resource for Invasive Species Research.</title>
        <authorList>
            <person name="McCartney M.A."/>
            <person name="Auch B."/>
            <person name="Kono T."/>
            <person name="Mallez S."/>
            <person name="Zhang Y."/>
            <person name="Obille A."/>
            <person name="Becker A."/>
            <person name="Abrahante J.E."/>
            <person name="Garbe J."/>
            <person name="Badalamenti J.P."/>
            <person name="Herman A."/>
            <person name="Mangelson H."/>
            <person name="Liachko I."/>
            <person name="Sullivan S."/>
            <person name="Sone E.D."/>
            <person name="Koren S."/>
            <person name="Silverstein K.A.T."/>
            <person name="Beckman K.B."/>
            <person name="Gohl D.M."/>
        </authorList>
    </citation>
    <scope>NUCLEOTIDE SEQUENCE</scope>
    <source>
        <strain evidence="4">Duluth1</strain>
        <tissue evidence="4">Whole animal</tissue>
    </source>
</reference>
<dbReference type="EMBL" id="JAIWYP010000003">
    <property type="protein sequence ID" value="KAH3856313.1"/>
    <property type="molecule type" value="Genomic_DNA"/>
</dbReference>
<dbReference type="CDD" id="cd00033">
    <property type="entry name" value="CCP"/>
    <property type="match status" value="1"/>
</dbReference>
<evidence type="ECO:0000313" key="5">
    <source>
        <dbReference type="Proteomes" id="UP000828390"/>
    </source>
</evidence>
<proteinExistence type="predicted"/>
<gene>
    <name evidence="4" type="ORF">DPMN_098899</name>
</gene>
<reference evidence="4" key="2">
    <citation type="submission" date="2020-11" db="EMBL/GenBank/DDBJ databases">
        <authorList>
            <person name="McCartney M.A."/>
            <person name="Auch B."/>
            <person name="Kono T."/>
            <person name="Mallez S."/>
            <person name="Becker A."/>
            <person name="Gohl D.M."/>
            <person name="Silverstein K.A.T."/>
            <person name="Koren S."/>
            <person name="Bechman K.B."/>
            <person name="Herman A."/>
            <person name="Abrahante J.E."/>
            <person name="Garbe J."/>
        </authorList>
    </citation>
    <scope>NUCLEOTIDE SEQUENCE</scope>
    <source>
        <strain evidence="4">Duluth1</strain>
        <tissue evidence="4">Whole animal</tissue>
    </source>
</reference>
<organism evidence="4 5">
    <name type="scientific">Dreissena polymorpha</name>
    <name type="common">Zebra mussel</name>
    <name type="synonym">Mytilus polymorpha</name>
    <dbReference type="NCBI Taxonomy" id="45954"/>
    <lineage>
        <taxon>Eukaryota</taxon>
        <taxon>Metazoa</taxon>
        <taxon>Spiralia</taxon>
        <taxon>Lophotrochozoa</taxon>
        <taxon>Mollusca</taxon>
        <taxon>Bivalvia</taxon>
        <taxon>Autobranchia</taxon>
        <taxon>Heteroconchia</taxon>
        <taxon>Euheterodonta</taxon>
        <taxon>Imparidentia</taxon>
        <taxon>Neoheterodontei</taxon>
        <taxon>Myida</taxon>
        <taxon>Dreissenoidea</taxon>
        <taxon>Dreissenidae</taxon>
        <taxon>Dreissena</taxon>
    </lineage>
</organism>